<dbReference type="eggNOG" id="COG1595">
    <property type="taxonomic scope" value="Bacteria"/>
</dbReference>
<dbReference type="InterPro" id="IPR013324">
    <property type="entry name" value="RNA_pol_sigma_r3/r4-like"/>
</dbReference>
<keyword evidence="4" id="KW-0804">Transcription</keyword>
<dbReference type="SUPFAM" id="SSF88659">
    <property type="entry name" value="Sigma3 and sigma4 domains of RNA polymerase sigma factors"/>
    <property type="match status" value="1"/>
</dbReference>
<dbReference type="Proteomes" id="UP000001880">
    <property type="component" value="Chromosome"/>
</dbReference>
<dbReference type="InterPro" id="IPR036388">
    <property type="entry name" value="WH-like_DNA-bd_sf"/>
</dbReference>
<protein>
    <submittedName>
        <fullName evidence="7">RNA polymerase, sigma-24 subunit, ECF subfamily</fullName>
    </submittedName>
</protein>
<dbReference type="KEGG" id="hoh:Hoch_3675"/>
<keyword evidence="3" id="KW-0731">Sigma factor</keyword>
<comment type="similarity">
    <text evidence="1">Belongs to the sigma-70 factor family. ECF subfamily.</text>
</comment>
<dbReference type="Gene3D" id="1.10.1740.10">
    <property type="match status" value="1"/>
</dbReference>
<dbReference type="SUPFAM" id="SSF88946">
    <property type="entry name" value="Sigma2 domain of RNA polymerase sigma factors"/>
    <property type="match status" value="1"/>
</dbReference>
<feature type="domain" description="RNA polymerase sigma factor 70 region 4 type 2" evidence="6">
    <location>
        <begin position="149"/>
        <end position="200"/>
    </location>
</feature>
<dbReference type="InterPro" id="IPR007627">
    <property type="entry name" value="RNA_pol_sigma70_r2"/>
</dbReference>
<dbReference type="STRING" id="502025.Hoch_3675"/>
<dbReference type="Pfam" id="PF04542">
    <property type="entry name" value="Sigma70_r2"/>
    <property type="match status" value="1"/>
</dbReference>
<dbReference type="HOGENOM" id="CLU_047691_1_1_7"/>
<dbReference type="AlphaFoldDB" id="D0LXD4"/>
<proteinExistence type="inferred from homology"/>
<keyword evidence="2" id="KW-0805">Transcription regulation</keyword>
<dbReference type="Gene3D" id="1.10.10.10">
    <property type="entry name" value="Winged helix-like DNA-binding domain superfamily/Winged helix DNA-binding domain"/>
    <property type="match status" value="1"/>
</dbReference>
<dbReference type="EMBL" id="CP001804">
    <property type="protein sequence ID" value="ACY16176.1"/>
    <property type="molecule type" value="Genomic_DNA"/>
</dbReference>
<feature type="domain" description="RNA polymerase sigma-70 region 2" evidence="5">
    <location>
        <begin position="47"/>
        <end position="110"/>
    </location>
</feature>
<organism evidence="7 8">
    <name type="scientific">Haliangium ochraceum (strain DSM 14365 / JCM 11303 / SMP-2)</name>
    <dbReference type="NCBI Taxonomy" id="502025"/>
    <lineage>
        <taxon>Bacteria</taxon>
        <taxon>Pseudomonadati</taxon>
        <taxon>Myxococcota</taxon>
        <taxon>Polyangia</taxon>
        <taxon>Haliangiales</taxon>
        <taxon>Kofleriaceae</taxon>
        <taxon>Haliangium</taxon>
    </lineage>
</organism>
<name>D0LXD4_HALO1</name>
<evidence type="ECO:0000259" key="6">
    <source>
        <dbReference type="Pfam" id="PF08281"/>
    </source>
</evidence>
<reference evidence="7 8" key="1">
    <citation type="journal article" date="2010" name="Stand. Genomic Sci.">
        <title>Complete genome sequence of Haliangium ochraceum type strain (SMP-2).</title>
        <authorList>
            <consortium name="US DOE Joint Genome Institute (JGI-PGF)"/>
            <person name="Ivanova N."/>
            <person name="Daum C."/>
            <person name="Lang E."/>
            <person name="Abt B."/>
            <person name="Kopitz M."/>
            <person name="Saunders E."/>
            <person name="Lapidus A."/>
            <person name="Lucas S."/>
            <person name="Glavina Del Rio T."/>
            <person name="Nolan M."/>
            <person name="Tice H."/>
            <person name="Copeland A."/>
            <person name="Cheng J.F."/>
            <person name="Chen F."/>
            <person name="Bruce D."/>
            <person name="Goodwin L."/>
            <person name="Pitluck S."/>
            <person name="Mavromatis K."/>
            <person name="Pati A."/>
            <person name="Mikhailova N."/>
            <person name="Chen A."/>
            <person name="Palaniappan K."/>
            <person name="Land M."/>
            <person name="Hauser L."/>
            <person name="Chang Y.J."/>
            <person name="Jeffries C.D."/>
            <person name="Detter J.C."/>
            <person name="Brettin T."/>
            <person name="Rohde M."/>
            <person name="Goker M."/>
            <person name="Bristow J."/>
            <person name="Markowitz V."/>
            <person name="Eisen J.A."/>
            <person name="Hugenholtz P."/>
            <person name="Kyrpides N.C."/>
            <person name="Klenk H.P."/>
        </authorList>
    </citation>
    <scope>NUCLEOTIDE SEQUENCE [LARGE SCALE GENOMIC DNA]</scope>
    <source>
        <strain evidence="8">DSM 14365 / CIP 107738 / JCM 11303 / AJ 13395 / SMP-2</strain>
    </source>
</reference>
<dbReference type="InterPro" id="IPR014284">
    <property type="entry name" value="RNA_pol_sigma-70_dom"/>
</dbReference>
<evidence type="ECO:0000256" key="1">
    <source>
        <dbReference type="ARBA" id="ARBA00010641"/>
    </source>
</evidence>
<dbReference type="InterPro" id="IPR039425">
    <property type="entry name" value="RNA_pol_sigma-70-like"/>
</dbReference>
<gene>
    <name evidence="7" type="ordered locus">Hoch_3675</name>
</gene>
<dbReference type="PANTHER" id="PTHR43133">
    <property type="entry name" value="RNA POLYMERASE ECF-TYPE SIGMA FACTO"/>
    <property type="match status" value="1"/>
</dbReference>
<dbReference type="PANTHER" id="PTHR43133:SF59">
    <property type="entry name" value="ECF RNA POLYMERASE SIGMA FACTOR SIGR"/>
    <property type="match status" value="1"/>
</dbReference>
<dbReference type="OrthoDB" id="5511424at2"/>
<evidence type="ECO:0000259" key="5">
    <source>
        <dbReference type="Pfam" id="PF04542"/>
    </source>
</evidence>
<evidence type="ECO:0000256" key="4">
    <source>
        <dbReference type="ARBA" id="ARBA00023163"/>
    </source>
</evidence>
<dbReference type="GO" id="GO:0006352">
    <property type="term" value="P:DNA-templated transcription initiation"/>
    <property type="evidence" value="ECO:0007669"/>
    <property type="project" value="InterPro"/>
</dbReference>
<dbReference type="NCBIfam" id="TIGR02937">
    <property type="entry name" value="sigma70-ECF"/>
    <property type="match status" value="1"/>
</dbReference>
<dbReference type="RefSeq" id="WP_012828775.1">
    <property type="nucleotide sequence ID" value="NC_013440.1"/>
</dbReference>
<evidence type="ECO:0000256" key="2">
    <source>
        <dbReference type="ARBA" id="ARBA00023015"/>
    </source>
</evidence>
<evidence type="ECO:0000313" key="8">
    <source>
        <dbReference type="Proteomes" id="UP000001880"/>
    </source>
</evidence>
<dbReference type="GO" id="GO:0003677">
    <property type="term" value="F:DNA binding"/>
    <property type="evidence" value="ECO:0007669"/>
    <property type="project" value="InterPro"/>
</dbReference>
<dbReference type="Pfam" id="PF08281">
    <property type="entry name" value="Sigma70_r4_2"/>
    <property type="match status" value="1"/>
</dbReference>
<evidence type="ECO:0000313" key="7">
    <source>
        <dbReference type="EMBL" id="ACY16176.1"/>
    </source>
</evidence>
<dbReference type="CDD" id="cd06171">
    <property type="entry name" value="Sigma70_r4"/>
    <property type="match status" value="1"/>
</dbReference>
<dbReference type="GO" id="GO:0016987">
    <property type="term" value="F:sigma factor activity"/>
    <property type="evidence" value="ECO:0007669"/>
    <property type="project" value="UniProtKB-KW"/>
</dbReference>
<accession>D0LXD4</accession>
<dbReference type="InterPro" id="IPR013249">
    <property type="entry name" value="RNA_pol_sigma70_r4_t2"/>
</dbReference>
<dbReference type="InterPro" id="IPR013325">
    <property type="entry name" value="RNA_pol_sigma_r2"/>
</dbReference>
<evidence type="ECO:0000256" key="3">
    <source>
        <dbReference type="ARBA" id="ARBA00023082"/>
    </source>
</evidence>
<keyword evidence="8" id="KW-1185">Reference proteome</keyword>
<sequence length="226" mass="25245">MNATAPSTAPCLASGMALRPAATRDRDPGGAQQRQRRAAFTRHCLPHRGELYAVALRMTRSPADANDLVQETFLRAYAAWSGFEPGSNCRAWLFRIQTNSYINLYRKRRRHHRIATAHPEDTRAAAHPRDAAHAASPEEVLLADALGDEVTRALGKLRPDYREVVELADVRGLGYREIADELSLPLGTVMSRLFRARRSLEGELRAFAANDYGIDSRRQRRGRAAT</sequence>